<organism evidence="2 3">
    <name type="scientific">Pan troglodytes</name>
    <name type="common">Chimpanzee</name>
    <dbReference type="NCBI Taxonomy" id="9598"/>
    <lineage>
        <taxon>Eukaryota</taxon>
        <taxon>Metazoa</taxon>
        <taxon>Chordata</taxon>
        <taxon>Craniata</taxon>
        <taxon>Vertebrata</taxon>
        <taxon>Euteleostomi</taxon>
        <taxon>Mammalia</taxon>
        <taxon>Eutheria</taxon>
        <taxon>Euarchontoglires</taxon>
        <taxon>Primates</taxon>
        <taxon>Haplorrhini</taxon>
        <taxon>Catarrhini</taxon>
        <taxon>Hominidae</taxon>
        <taxon>Pan</taxon>
    </lineage>
</organism>
<sequence length="51" mass="5623">MTSTGQDSTTTRQRRSRQNPQSPPQDSSVTSKRNIKKGAVPRSIPNLAEVK</sequence>
<evidence type="ECO:0000313" key="3">
    <source>
        <dbReference type="Proteomes" id="UP000236370"/>
    </source>
</evidence>
<dbReference type="EMBL" id="NBAG03000630">
    <property type="protein sequence ID" value="PNI12835.1"/>
    <property type="molecule type" value="Genomic_DNA"/>
</dbReference>
<accession>A0A2J8IQQ7</accession>
<protein>
    <submittedName>
        <fullName evidence="2">HDAC6 isoform 36</fullName>
    </submittedName>
</protein>
<gene>
    <name evidence="2" type="ORF">CK820_G0054000</name>
</gene>
<reference evidence="2 3" key="1">
    <citation type="submission" date="2017-12" db="EMBL/GenBank/DDBJ databases">
        <title>High-resolution comparative analysis of great ape genomes.</title>
        <authorList>
            <person name="Pollen A."/>
            <person name="Hastie A."/>
            <person name="Hormozdiari F."/>
            <person name="Dougherty M."/>
            <person name="Liu R."/>
            <person name="Chaisson M."/>
            <person name="Hoppe E."/>
            <person name="Hill C."/>
            <person name="Pang A."/>
            <person name="Hillier L."/>
            <person name="Baker C."/>
            <person name="Armstrong J."/>
            <person name="Shendure J."/>
            <person name="Paten B."/>
            <person name="Wilson R."/>
            <person name="Chao H."/>
            <person name="Schneider V."/>
            <person name="Ventura M."/>
            <person name="Kronenberg Z."/>
            <person name="Murali S."/>
            <person name="Gordon D."/>
            <person name="Cantsilieris S."/>
            <person name="Munson K."/>
            <person name="Nelson B."/>
            <person name="Raja A."/>
            <person name="Underwood J."/>
            <person name="Diekhans M."/>
            <person name="Fiddes I."/>
            <person name="Haussler D."/>
            <person name="Eichler E."/>
        </authorList>
    </citation>
    <scope>NUCLEOTIDE SEQUENCE [LARGE SCALE GENOMIC DNA]</scope>
    <source>
        <strain evidence="2">Yerkes chimp pedigree #C0471</strain>
    </source>
</reference>
<evidence type="ECO:0000313" key="2">
    <source>
        <dbReference type="EMBL" id="PNI12835.1"/>
    </source>
</evidence>
<feature type="compositionally biased region" description="Low complexity" evidence="1">
    <location>
        <begin position="18"/>
        <end position="28"/>
    </location>
</feature>
<evidence type="ECO:0000256" key="1">
    <source>
        <dbReference type="SAM" id="MobiDB-lite"/>
    </source>
</evidence>
<feature type="compositionally biased region" description="Low complexity" evidence="1">
    <location>
        <begin position="1"/>
        <end position="11"/>
    </location>
</feature>
<dbReference type="AlphaFoldDB" id="A0A2J8IQQ7"/>
<name>A0A2J8IQQ7_PANTR</name>
<comment type="caution">
    <text evidence="2">The sequence shown here is derived from an EMBL/GenBank/DDBJ whole genome shotgun (WGS) entry which is preliminary data.</text>
</comment>
<feature type="region of interest" description="Disordered" evidence="1">
    <location>
        <begin position="1"/>
        <end position="51"/>
    </location>
</feature>
<feature type="non-terminal residue" evidence="2">
    <location>
        <position position="51"/>
    </location>
</feature>
<proteinExistence type="predicted"/>
<dbReference type="Proteomes" id="UP000236370">
    <property type="component" value="Unassembled WGS sequence"/>
</dbReference>